<dbReference type="Gene3D" id="3.20.20.80">
    <property type="entry name" value="Glycosidases"/>
    <property type="match status" value="1"/>
</dbReference>
<protein>
    <recommendedName>
        <fullName evidence="3 11">Beta-glucosidase</fullName>
        <ecNumber evidence="3 11">3.2.1.21</ecNumber>
    </recommendedName>
</protein>
<comment type="caution">
    <text evidence="12">The sequence shown here is derived from an EMBL/GenBank/DDBJ whole genome shotgun (WGS) entry which is preliminary data.</text>
</comment>
<feature type="binding site" evidence="10">
    <location>
        <position position="181"/>
    </location>
    <ligand>
        <name>substrate</name>
    </ligand>
</feature>
<dbReference type="PANTHER" id="PTHR10353:SF36">
    <property type="entry name" value="LP05116P"/>
    <property type="match status" value="1"/>
</dbReference>
<proteinExistence type="inferred from homology"/>
<dbReference type="GO" id="GO:0008422">
    <property type="term" value="F:beta-glucosidase activity"/>
    <property type="evidence" value="ECO:0007669"/>
    <property type="project" value="UniProtKB-EC"/>
</dbReference>
<evidence type="ECO:0000256" key="6">
    <source>
        <dbReference type="ARBA" id="ARBA00023277"/>
    </source>
</evidence>
<organism evidence="12 13">
    <name type="scientific">Occultella aeris</name>
    <dbReference type="NCBI Taxonomy" id="2761496"/>
    <lineage>
        <taxon>Bacteria</taxon>
        <taxon>Bacillati</taxon>
        <taxon>Actinomycetota</taxon>
        <taxon>Actinomycetes</taxon>
        <taxon>Micrococcales</taxon>
        <taxon>Ruaniaceae</taxon>
        <taxon>Occultella</taxon>
    </lineage>
</organism>
<keyword evidence="6" id="KW-0119">Carbohydrate metabolism</keyword>
<accession>A0A7M4DMQ5</accession>
<evidence type="ECO:0000256" key="8">
    <source>
        <dbReference type="ARBA" id="ARBA00023326"/>
    </source>
</evidence>
<evidence type="ECO:0000256" key="10">
    <source>
        <dbReference type="PIRSR" id="PIRSR617736-2"/>
    </source>
</evidence>
<dbReference type="NCBIfam" id="TIGR03356">
    <property type="entry name" value="BGL"/>
    <property type="match status" value="1"/>
</dbReference>
<feature type="active site" description="Nucleophile" evidence="9">
    <location>
        <position position="388"/>
    </location>
</feature>
<reference evidence="12 13" key="1">
    <citation type="submission" date="2019-11" db="EMBL/GenBank/DDBJ databases">
        <authorList>
            <person name="Criscuolo A."/>
        </authorList>
    </citation>
    <scope>NUCLEOTIDE SEQUENCE [LARGE SCALE GENOMIC DNA]</scope>
    <source>
        <strain evidence="12">CIP111667</strain>
    </source>
</reference>
<dbReference type="RefSeq" id="WP_408636878.1">
    <property type="nucleotide sequence ID" value="NZ_CACRYJ010000050.1"/>
</dbReference>
<dbReference type="GO" id="GO:0030245">
    <property type="term" value="P:cellulose catabolic process"/>
    <property type="evidence" value="ECO:0007669"/>
    <property type="project" value="UniProtKB-KW"/>
</dbReference>
<comment type="similarity">
    <text evidence="2 11">Belongs to the glycosyl hydrolase 1 family.</text>
</comment>
<evidence type="ECO:0000256" key="7">
    <source>
        <dbReference type="ARBA" id="ARBA00023295"/>
    </source>
</evidence>
<keyword evidence="7 11" id="KW-0326">Glycosidase</keyword>
<dbReference type="GO" id="GO:0005829">
    <property type="term" value="C:cytosol"/>
    <property type="evidence" value="ECO:0007669"/>
    <property type="project" value="TreeGrafter"/>
</dbReference>
<evidence type="ECO:0000313" key="12">
    <source>
        <dbReference type="EMBL" id="VZO38700.1"/>
    </source>
</evidence>
<evidence type="ECO:0000313" key="13">
    <source>
        <dbReference type="Proteomes" id="UP000419743"/>
    </source>
</evidence>
<dbReference type="PROSITE" id="PS00653">
    <property type="entry name" value="GLYCOSYL_HYDROL_F1_2"/>
    <property type="match status" value="1"/>
</dbReference>
<evidence type="ECO:0000256" key="4">
    <source>
        <dbReference type="ARBA" id="ARBA00022801"/>
    </source>
</evidence>
<feature type="binding site" evidence="10">
    <location>
        <position position="314"/>
    </location>
    <ligand>
        <name>substrate</name>
    </ligand>
</feature>
<evidence type="ECO:0000256" key="5">
    <source>
        <dbReference type="ARBA" id="ARBA00023001"/>
    </source>
</evidence>
<comment type="catalytic activity">
    <reaction evidence="1 11">
        <text>Hydrolysis of terminal, non-reducing beta-D-glucosyl residues with release of beta-D-glucose.</text>
        <dbReference type="EC" id="3.2.1.21"/>
    </reaction>
</comment>
<evidence type="ECO:0000256" key="9">
    <source>
        <dbReference type="PIRSR" id="PIRSR617736-1"/>
    </source>
</evidence>
<dbReference type="AlphaFoldDB" id="A0A7M4DMQ5"/>
<feature type="binding site" evidence="10">
    <location>
        <position position="435"/>
    </location>
    <ligand>
        <name>substrate</name>
    </ligand>
</feature>
<dbReference type="SUPFAM" id="SSF51445">
    <property type="entry name" value="(Trans)glycosidases"/>
    <property type="match status" value="1"/>
</dbReference>
<keyword evidence="8" id="KW-0624">Polysaccharide degradation</keyword>
<keyword evidence="4 11" id="KW-0378">Hydrolase</keyword>
<dbReference type="Pfam" id="PF00232">
    <property type="entry name" value="Glyco_hydro_1"/>
    <property type="match status" value="1"/>
</dbReference>
<evidence type="ECO:0000256" key="1">
    <source>
        <dbReference type="ARBA" id="ARBA00000448"/>
    </source>
</evidence>
<sequence>MTSIDTSPATDAVADPGTGRRFGADFVWGSATAAYQVEGAATEGGRGPSIWDTFSHTPGRTLNGDTGDVAIDHYHRVTEDVALMKELGLAAYRFSISWPRVQPGGSGSANPEGLAFYSRLVDELLAAGIKPVVTLYHWDLPAELEEAGGWTNRATAYAFAEYARIVAAELGDRVGLWTTLNEPWCAAFLGYAAGVHAPGRTEPVAALQAAHHLNLAHGLAARAIRDELGEDTPVSITLNLHVTRPVDATSAADADAVRQLDAVGNRIWLDPLFKGTYPADLLADTAHLTDWSFVQPGDGELINVPLDSLGVNYYSTSRARRHAGTGEPERADGHGAGASPWVGADTVEFLEMPGPHTAMGWNIDPDGLVELLLRLHREYPDTPLMITENGAAFADEVGPDGAVHDDDRVAYLHGHIDAVARAIDAGADVRGYFVWSLFDNFEWAFGYERRFGIVRVDYDTQVRTPKDSARWYADLIATGSL</sequence>
<dbReference type="FunFam" id="3.20.20.80:FF:000004">
    <property type="entry name" value="Beta-glucosidase 6-phospho-beta-glucosidase"/>
    <property type="match status" value="1"/>
</dbReference>
<feature type="binding site" evidence="10">
    <location>
        <position position="137"/>
    </location>
    <ligand>
        <name>substrate</name>
    </ligand>
</feature>
<feature type="binding site" evidence="10">
    <location>
        <position position="36"/>
    </location>
    <ligand>
        <name>substrate</name>
    </ligand>
</feature>
<evidence type="ECO:0000256" key="3">
    <source>
        <dbReference type="ARBA" id="ARBA00012744"/>
    </source>
</evidence>
<gene>
    <name evidence="12" type="ORF">HALOF300_03432</name>
</gene>
<feature type="binding site" evidence="10">
    <location>
        <begin position="442"/>
        <end position="443"/>
    </location>
    <ligand>
        <name>substrate</name>
    </ligand>
</feature>
<evidence type="ECO:0000256" key="11">
    <source>
        <dbReference type="RuleBase" id="RU361175"/>
    </source>
</evidence>
<keyword evidence="5" id="KW-0136">Cellulose degradation</keyword>
<dbReference type="EC" id="3.2.1.21" evidence="3 11"/>
<dbReference type="InterPro" id="IPR017736">
    <property type="entry name" value="Glyco_hydro_1_beta-glucosidase"/>
</dbReference>
<dbReference type="InterPro" id="IPR033132">
    <property type="entry name" value="GH_1_N_CS"/>
</dbReference>
<dbReference type="EMBL" id="CACRYJ010000050">
    <property type="protein sequence ID" value="VZO38700.1"/>
    <property type="molecule type" value="Genomic_DNA"/>
</dbReference>
<dbReference type="PANTHER" id="PTHR10353">
    <property type="entry name" value="GLYCOSYL HYDROLASE"/>
    <property type="match status" value="1"/>
</dbReference>
<name>A0A7M4DMQ5_9MICO</name>
<evidence type="ECO:0000256" key="2">
    <source>
        <dbReference type="ARBA" id="ARBA00010838"/>
    </source>
</evidence>
<dbReference type="InterPro" id="IPR017853">
    <property type="entry name" value="GH"/>
</dbReference>
<feature type="active site" description="Proton donor" evidence="9">
    <location>
        <position position="182"/>
    </location>
</feature>
<dbReference type="InterPro" id="IPR001360">
    <property type="entry name" value="Glyco_hydro_1"/>
</dbReference>
<dbReference type="Proteomes" id="UP000419743">
    <property type="component" value="Unassembled WGS sequence"/>
</dbReference>
<keyword evidence="13" id="KW-1185">Reference proteome</keyword>
<dbReference type="PRINTS" id="PR00131">
    <property type="entry name" value="GLHYDRLASE1"/>
</dbReference>